<keyword evidence="4 6" id="KW-0472">Membrane</keyword>
<feature type="region of interest" description="Disordered" evidence="5">
    <location>
        <begin position="1"/>
        <end position="32"/>
    </location>
</feature>
<feature type="transmembrane region" description="Helical" evidence="6">
    <location>
        <begin position="146"/>
        <end position="165"/>
    </location>
</feature>
<dbReference type="Gene3D" id="1.20.1250.20">
    <property type="entry name" value="MFS general substrate transporter like domains"/>
    <property type="match status" value="1"/>
</dbReference>
<name>A0A1E3P7C4_WICAA</name>
<gene>
    <name evidence="7" type="ORF">WICANDRAFT_89978</name>
</gene>
<accession>A0A1E3P7C4</accession>
<feature type="transmembrane region" description="Helical" evidence="6">
    <location>
        <begin position="201"/>
        <end position="220"/>
    </location>
</feature>
<reference evidence="7 8" key="1">
    <citation type="journal article" date="2016" name="Proc. Natl. Acad. Sci. U.S.A.">
        <title>Comparative genomics of biotechnologically important yeasts.</title>
        <authorList>
            <person name="Riley R."/>
            <person name="Haridas S."/>
            <person name="Wolfe K.H."/>
            <person name="Lopes M.R."/>
            <person name="Hittinger C.T."/>
            <person name="Goeker M."/>
            <person name="Salamov A.A."/>
            <person name="Wisecaver J.H."/>
            <person name="Long T.M."/>
            <person name="Calvey C.H."/>
            <person name="Aerts A.L."/>
            <person name="Barry K.W."/>
            <person name="Choi C."/>
            <person name="Clum A."/>
            <person name="Coughlan A.Y."/>
            <person name="Deshpande S."/>
            <person name="Douglass A.P."/>
            <person name="Hanson S.J."/>
            <person name="Klenk H.-P."/>
            <person name="LaButti K.M."/>
            <person name="Lapidus A."/>
            <person name="Lindquist E.A."/>
            <person name="Lipzen A.M."/>
            <person name="Meier-Kolthoff J.P."/>
            <person name="Ohm R.A."/>
            <person name="Otillar R.P."/>
            <person name="Pangilinan J.L."/>
            <person name="Peng Y."/>
            <person name="Rokas A."/>
            <person name="Rosa C.A."/>
            <person name="Scheuner C."/>
            <person name="Sibirny A.A."/>
            <person name="Slot J.C."/>
            <person name="Stielow J.B."/>
            <person name="Sun H."/>
            <person name="Kurtzman C.P."/>
            <person name="Blackwell M."/>
            <person name="Grigoriev I.V."/>
            <person name="Jeffries T.W."/>
        </authorList>
    </citation>
    <scope>NUCLEOTIDE SEQUENCE [LARGE SCALE GENOMIC DNA]</scope>
    <source>
        <strain evidence="8">ATCC 58044 / CBS 1984 / NCYC 433 / NRRL Y-366-8</strain>
    </source>
</reference>
<evidence type="ECO:0000256" key="1">
    <source>
        <dbReference type="ARBA" id="ARBA00004141"/>
    </source>
</evidence>
<sequence length="292" mass="32633">MIFLADKNSHKGHTARGHYPLRSGSSSPSIELQSYSSPFPKQKHLAEELMHKKLSATDFSIGGVVKSPEFWLVFLILGLLASLGQMYIYSVGYMVKSLLQGEDDLFIQREQQFQVSILSISNCAGRLLSGIVGDLLSNSFKKSRGWILLIPSSCLFLVQILGLTIVKSDKLWINSVINGVGYGFTWSSIPQLLLDFFGVQVFSFSWGFINLSPIIPAYFFTHLFGSNYDKNSPLDESTNTKVCVKGVQCYDDTFKISAFFAFVTLVAALWLNLRKVNSDYQKKRRSSTDASV</sequence>
<keyword evidence="2 6" id="KW-0812">Transmembrane</keyword>
<dbReference type="InterPro" id="IPR036259">
    <property type="entry name" value="MFS_trans_sf"/>
</dbReference>
<evidence type="ECO:0000256" key="6">
    <source>
        <dbReference type="SAM" id="Phobius"/>
    </source>
</evidence>
<dbReference type="PANTHER" id="PTHR21576">
    <property type="entry name" value="UNCHARACTERIZED NODULIN-LIKE PROTEIN"/>
    <property type="match status" value="1"/>
</dbReference>
<dbReference type="SUPFAM" id="SSF103473">
    <property type="entry name" value="MFS general substrate transporter"/>
    <property type="match status" value="1"/>
</dbReference>
<dbReference type="OrthoDB" id="410267at2759"/>
<organism evidence="7 8">
    <name type="scientific">Wickerhamomyces anomalus (strain ATCC 58044 / CBS 1984 / NCYC 433 / NRRL Y-366-8)</name>
    <name type="common">Yeast</name>
    <name type="synonym">Hansenula anomala</name>
    <dbReference type="NCBI Taxonomy" id="683960"/>
    <lineage>
        <taxon>Eukaryota</taxon>
        <taxon>Fungi</taxon>
        <taxon>Dikarya</taxon>
        <taxon>Ascomycota</taxon>
        <taxon>Saccharomycotina</taxon>
        <taxon>Saccharomycetes</taxon>
        <taxon>Phaffomycetales</taxon>
        <taxon>Wickerhamomycetaceae</taxon>
        <taxon>Wickerhamomyces</taxon>
    </lineage>
</organism>
<dbReference type="GeneID" id="30203449"/>
<feature type="transmembrane region" description="Helical" evidence="6">
    <location>
        <begin position="254"/>
        <end position="273"/>
    </location>
</feature>
<dbReference type="PANTHER" id="PTHR21576:SF158">
    <property type="entry name" value="RIBOSOMAL RNA-PROCESSING PROTEIN 12-LIKE CONSERVED DOMAIN-CONTAINING PROTEIN"/>
    <property type="match status" value="1"/>
</dbReference>
<evidence type="ECO:0000256" key="2">
    <source>
        <dbReference type="ARBA" id="ARBA00022692"/>
    </source>
</evidence>
<evidence type="ECO:0000256" key="3">
    <source>
        <dbReference type="ARBA" id="ARBA00022989"/>
    </source>
</evidence>
<dbReference type="STRING" id="683960.A0A1E3P7C4"/>
<evidence type="ECO:0000256" key="4">
    <source>
        <dbReference type="ARBA" id="ARBA00023136"/>
    </source>
</evidence>
<dbReference type="GO" id="GO:0000329">
    <property type="term" value="C:fungal-type vacuole membrane"/>
    <property type="evidence" value="ECO:0007669"/>
    <property type="project" value="TreeGrafter"/>
</dbReference>
<dbReference type="EMBL" id="KV454209">
    <property type="protein sequence ID" value="ODQ60777.1"/>
    <property type="molecule type" value="Genomic_DNA"/>
</dbReference>
<comment type="subcellular location">
    <subcellularLocation>
        <location evidence="1">Membrane</location>
        <topology evidence="1">Multi-pass membrane protein</topology>
    </subcellularLocation>
</comment>
<feature type="transmembrane region" description="Helical" evidence="6">
    <location>
        <begin position="70"/>
        <end position="89"/>
    </location>
</feature>
<keyword evidence="8" id="KW-1185">Reference proteome</keyword>
<protein>
    <recommendedName>
        <fullName evidence="9">Nodulin-like domain-containing protein</fullName>
    </recommendedName>
</protein>
<proteinExistence type="predicted"/>
<dbReference type="RefSeq" id="XP_019039984.1">
    <property type="nucleotide sequence ID" value="XM_019186203.1"/>
</dbReference>
<keyword evidence="3 6" id="KW-1133">Transmembrane helix</keyword>
<evidence type="ECO:0000313" key="7">
    <source>
        <dbReference type="EMBL" id="ODQ60777.1"/>
    </source>
</evidence>
<evidence type="ECO:0008006" key="9">
    <source>
        <dbReference type="Google" id="ProtNLM"/>
    </source>
</evidence>
<evidence type="ECO:0000256" key="5">
    <source>
        <dbReference type="SAM" id="MobiDB-lite"/>
    </source>
</evidence>
<feature type="compositionally biased region" description="Polar residues" evidence="5">
    <location>
        <begin position="23"/>
        <end position="32"/>
    </location>
</feature>
<dbReference type="AlphaFoldDB" id="A0A1E3P7C4"/>
<dbReference type="Proteomes" id="UP000094112">
    <property type="component" value="Unassembled WGS sequence"/>
</dbReference>
<evidence type="ECO:0000313" key="8">
    <source>
        <dbReference type="Proteomes" id="UP000094112"/>
    </source>
</evidence>